<dbReference type="KEGG" id="nml:Namu_5089"/>
<proteinExistence type="predicted"/>
<evidence type="ECO:0000313" key="3">
    <source>
        <dbReference type="Proteomes" id="UP000002218"/>
    </source>
</evidence>
<dbReference type="EMBL" id="CP001737">
    <property type="protein sequence ID" value="ACV81360.1"/>
    <property type="molecule type" value="Genomic_DNA"/>
</dbReference>
<reference evidence="3" key="1">
    <citation type="submission" date="2009-09" db="EMBL/GenBank/DDBJ databases">
        <title>The complete genome of Nakamurella multipartita DSM 44233.</title>
        <authorList>
            <consortium name="US DOE Joint Genome Institute (JGI-PGF)"/>
            <person name="Lucas S."/>
            <person name="Copeland A."/>
            <person name="Lapidus A."/>
            <person name="Glavina del Rio T."/>
            <person name="Dalin E."/>
            <person name="Tice H."/>
            <person name="Bruce D."/>
            <person name="Goodwin L."/>
            <person name="Pitluck S."/>
            <person name="Kyrpides N."/>
            <person name="Mavromatis K."/>
            <person name="Ivanova N."/>
            <person name="Ovchinnikova G."/>
            <person name="Sims D."/>
            <person name="Meincke L."/>
            <person name="Brettin T."/>
            <person name="Detter J.C."/>
            <person name="Han C."/>
            <person name="Larimer F."/>
            <person name="Land M."/>
            <person name="Hauser L."/>
            <person name="Markowitz V."/>
            <person name="Cheng J.-F."/>
            <person name="Hugenholtz P."/>
            <person name="Woyke T."/>
            <person name="Wu D."/>
            <person name="Klenk H.-P."/>
            <person name="Eisen J.A."/>
        </authorList>
    </citation>
    <scope>NUCLEOTIDE SEQUENCE [LARGE SCALE GENOMIC DNA]</scope>
    <source>
        <strain evidence="3">ATCC 700099 / DSM 44233 / CIP 104796 / JCM 9543 / NBRC 105858 / Y-104</strain>
    </source>
</reference>
<reference evidence="2 3" key="2">
    <citation type="journal article" date="2010" name="Stand. Genomic Sci.">
        <title>Complete genome sequence of Nakamurella multipartita type strain (Y-104).</title>
        <authorList>
            <person name="Tice H."/>
            <person name="Mayilraj S."/>
            <person name="Sims D."/>
            <person name="Lapidus A."/>
            <person name="Nolan M."/>
            <person name="Lucas S."/>
            <person name="Glavina Del Rio T."/>
            <person name="Copeland A."/>
            <person name="Cheng J.F."/>
            <person name="Meincke L."/>
            <person name="Bruce D."/>
            <person name="Goodwin L."/>
            <person name="Pitluck S."/>
            <person name="Ivanova N."/>
            <person name="Mavromatis K."/>
            <person name="Ovchinnikova G."/>
            <person name="Pati A."/>
            <person name="Chen A."/>
            <person name="Palaniappan K."/>
            <person name="Land M."/>
            <person name="Hauser L."/>
            <person name="Chang Y.J."/>
            <person name="Jeffries C.D."/>
            <person name="Detter J.C."/>
            <person name="Brettin T."/>
            <person name="Rohde M."/>
            <person name="Goker M."/>
            <person name="Bristow J."/>
            <person name="Eisen J.A."/>
            <person name="Markowitz V."/>
            <person name="Hugenholtz P."/>
            <person name="Kyrpides N.C."/>
            <person name="Klenk H.P."/>
            <person name="Chen F."/>
        </authorList>
    </citation>
    <scope>NUCLEOTIDE SEQUENCE [LARGE SCALE GENOMIC DNA]</scope>
    <source>
        <strain evidence="3">ATCC 700099 / DSM 44233 / CIP 104796 / JCM 9543 / NBRC 105858 / Y-104</strain>
    </source>
</reference>
<keyword evidence="3" id="KW-1185">Reference proteome</keyword>
<dbReference type="GO" id="GO:0016747">
    <property type="term" value="F:acyltransferase activity, transferring groups other than amino-acyl groups"/>
    <property type="evidence" value="ECO:0007669"/>
    <property type="project" value="InterPro"/>
</dbReference>
<organism evidence="2 3">
    <name type="scientific">Nakamurella multipartita (strain ATCC 700099 / DSM 44233 / CIP 104796 / JCM 9543 / NBRC 105858 / Y-104)</name>
    <name type="common">Microsphaera multipartita</name>
    <dbReference type="NCBI Taxonomy" id="479431"/>
    <lineage>
        <taxon>Bacteria</taxon>
        <taxon>Bacillati</taxon>
        <taxon>Actinomycetota</taxon>
        <taxon>Actinomycetes</taxon>
        <taxon>Nakamurellales</taxon>
        <taxon>Nakamurellaceae</taxon>
        <taxon>Nakamurella</taxon>
    </lineage>
</organism>
<dbReference type="HOGENOM" id="CLU_993463_0_0_11"/>
<gene>
    <name evidence="2" type="ordered locus">Namu_5089</name>
</gene>
<dbReference type="eggNOG" id="COG0456">
    <property type="taxonomic scope" value="Bacteria"/>
</dbReference>
<sequence>MALETGWRDDAPVADSILRSFLHNQADVGDLLAGAVGGRHLRVPGLALADTGGPVVYTNQAVLFRPVLTADDPLLIEIDRFFADAPPAMVLSAWPTPDLAERGWQLIGHPMFVVRAPGPHPEPDAAGTDITLARTPDELALAERIAIEGYPLPEAAGLPPHALFGSALLDGPIQVRIARVDGQPAGVASGHVGHDVQNLCLAATLPAARRRGAWRALVWARVDDAPDLPAVAFTSDDSRPGFIRLGFLPITRFTLWLVPGRA</sequence>
<dbReference type="InterPro" id="IPR000182">
    <property type="entry name" value="GNAT_dom"/>
</dbReference>
<dbReference type="InParanoid" id="C8XB68"/>
<evidence type="ECO:0000313" key="2">
    <source>
        <dbReference type="EMBL" id="ACV81360.1"/>
    </source>
</evidence>
<dbReference type="SUPFAM" id="SSF55729">
    <property type="entry name" value="Acyl-CoA N-acyltransferases (Nat)"/>
    <property type="match status" value="1"/>
</dbReference>
<dbReference type="InterPro" id="IPR016181">
    <property type="entry name" value="Acyl_CoA_acyltransferase"/>
</dbReference>
<feature type="domain" description="N-acetyltransferase" evidence="1">
    <location>
        <begin position="131"/>
        <end position="262"/>
    </location>
</feature>
<dbReference type="AlphaFoldDB" id="C8XB68"/>
<dbReference type="OrthoDB" id="4856858at2"/>
<dbReference type="Proteomes" id="UP000002218">
    <property type="component" value="Chromosome"/>
</dbReference>
<name>C8XB68_NAKMY</name>
<accession>C8XB68</accession>
<evidence type="ECO:0000259" key="1">
    <source>
        <dbReference type="PROSITE" id="PS51186"/>
    </source>
</evidence>
<dbReference type="Gene3D" id="3.40.630.30">
    <property type="match status" value="1"/>
</dbReference>
<protein>
    <recommendedName>
        <fullName evidence="1">N-acetyltransferase domain-containing protein</fullName>
    </recommendedName>
</protein>
<dbReference type="PROSITE" id="PS51186">
    <property type="entry name" value="GNAT"/>
    <property type="match status" value="1"/>
</dbReference>
<dbReference type="RefSeq" id="WP_015750168.1">
    <property type="nucleotide sequence ID" value="NC_013235.1"/>
</dbReference>